<dbReference type="SMART" id="SM00248">
    <property type="entry name" value="ANK"/>
    <property type="match status" value="2"/>
</dbReference>
<dbReference type="PROSITE" id="PS50297">
    <property type="entry name" value="ANK_REP_REGION"/>
    <property type="match status" value="1"/>
</dbReference>
<organism evidence="4 5">
    <name type="scientific">Talaromyces stipitatus (strain ATCC 10500 / CBS 375.48 / QM 6759 / NRRL 1006)</name>
    <name type="common">Penicillium stipitatum</name>
    <dbReference type="NCBI Taxonomy" id="441959"/>
    <lineage>
        <taxon>Eukaryota</taxon>
        <taxon>Fungi</taxon>
        <taxon>Dikarya</taxon>
        <taxon>Ascomycota</taxon>
        <taxon>Pezizomycotina</taxon>
        <taxon>Eurotiomycetes</taxon>
        <taxon>Eurotiomycetidae</taxon>
        <taxon>Eurotiales</taxon>
        <taxon>Trichocomaceae</taxon>
        <taxon>Talaromyces</taxon>
        <taxon>Talaromyces sect. Talaromyces</taxon>
    </lineage>
</organism>
<dbReference type="VEuPathDB" id="FungiDB:TSTA_066300"/>
<evidence type="ECO:0000256" key="3">
    <source>
        <dbReference type="PROSITE-ProRule" id="PRU00023"/>
    </source>
</evidence>
<dbReference type="Gene3D" id="1.25.40.20">
    <property type="entry name" value="Ankyrin repeat-containing domain"/>
    <property type="match status" value="1"/>
</dbReference>
<evidence type="ECO:0000313" key="4">
    <source>
        <dbReference type="EMBL" id="EED23180.1"/>
    </source>
</evidence>
<dbReference type="InterPro" id="IPR036770">
    <property type="entry name" value="Ankyrin_rpt-contain_sf"/>
</dbReference>
<dbReference type="SUPFAM" id="SSF48403">
    <property type="entry name" value="Ankyrin repeat"/>
    <property type="match status" value="1"/>
</dbReference>
<name>B8LX99_TALSN</name>
<keyword evidence="5" id="KW-1185">Reference proteome</keyword>
<evidence type="ECO:0000313" key="5">
    <source>
        <dbReference type="Proteomes" id="UP000001745"/>
    </source>
</evidence>
<gene>
    <name evidence="4" type="ORF">TSTA_066300</name>
</gene>
<dbReference type="PhylomeDB" id="B8LX99"/>
<sequence length="122" mass="12992">MKVMTGFMTTLVGVNTTLYRFYRKRSRCQCSGGFYGNALQAASAGGHLDVVQALLKAGADVNARGGKYSTALCAATEKGHQEIVQMLLSNGAQDYFTAIPNVVSTAHKSTHLLSLDSENTSV</sequence>
<dbReference type="PANTHER" id="PTHR24171:SF10">
    <property type="entry name" value="ANKYRIN REPEAT DOMAIN-CONTAINING PROTEIN 29-LIKE"/>
    <property type="match status" value="1"/>
</dbReference>
<reference evidence="5" key="1">
    <citation type="journal article" date="2015" name="Genome Announc.">
        <title>Genome sequence of the AIDS-associated pathogen Penicillium marneffei (ATCC18224) and its near taxonomic relative Talaromyces stipitatus (ATCC10500).</title>
        <authorList>
            <person name="Nierman W.C."/>
            <person name="Fedorova-Abrams N.D."/>
            <person name="Andrianopoulos A."/>
        </authorList>
    </citation>
    <scope>NUCLEOTIDE SEQUENCE [LARGE SCALE GENOMIC DNA]</scope>
    <source>
        <strain evidence="5">ATCC 10500 / CBS 375.48 / QM 6759 / NRRL 1006</strain>
    </source>
</reference>
<accession>B8LX99</accession>
<dbReference type="HOGENOM" id="CLU_2028281_0_0_1"/>
<evidence type="ECO:0000256" key="1">
    <source>
        <dbReference type="ARBA" id="ARBA00022737"/>
    </source>
</evidence>
<dbReference type="PROSITE" id="PS50088">
    <property type="entry name" value="ANK_REPEAT"/>
    <property type="match status" value="1"/>
</dbReference>
<dbReference type="EMBL" id="EQ962652">
    <property type="protein sequence ID" value="EED23180.1"/>
    <property type="molecule type" value="Genomic_DNA"/>
</dbReference>
<dbReference type="OrthoDB" id="4224975at2759"/>
<dbReference type="Pfam" id="PF12796">
    <property type="entry name" value="Ank_2"/>
    <property type="match status" value="1"/>
</dbReference>
<dbReference type="InParanoid" id="B8LX99"/>
<dbReference type="GeneID" id="8103946"/>
<dbReference type="Proteomes" id="UP000001745">
    <property type="component" value="Unassembled WGS sequence"/>
</dbReference>
<proteinExistence type="predicted"/>
<keyword evidence="2 3" id="KW-0040">ANK repeat</keyword>
<evidence type="ECO:0000256" key="2">
    <source>
        <dbReference type="ARBA" id="ARBA00023043"/>
    </source>
</evidence>
<dbReference type="InterPro" id="IPR002110">
    <property type="entry name" value="Ankyrin_rpt"/>
</dbReference>
<protein>
    <submittedName>
        <fullName evidence="4">Ankyrin repeat-containing protein, putative</fullName>
    </submittedName>
</protein>
<dbReference type="RefSeq" id="XP_002340567.1">
    <property type="nucleotide sequence ID" value="XM_002340526.1"/>
</dbReference>
<feature type="repeat" description="ANK" evidence="3">
    <location>
        <begin position="37"/>
        <end position="66"/>
    </location>
</feature>
<dbReference type="STRING" id="441959.B8LX99"/>
<dbReference type="AlphaFoldDB" id="B8LX99"/>
<keyword evidence="1" id="KW-0677">Repeat</keyword>
<dbReference type="PANTHER" id="PTHR24171">
    <property type="entry name" value="ANKYRIN REPEAT DOMAIN-CONTAINING PROTEIN 39-RELATED"/>
    <property type="match status" value="1"/>
</dbReference>